<evidence type="ECO:0000256" key="1">
    <source>
        <dbReference type="ARBA" id="ARBA00022723"/>
    </source>
</evidence>
<dbReference type="SUPFAM" id="SSF57903">
    <property type="entry name" value="FYVE/PHD zinc finger"/>
    <property type="match status" value="1"/>
</dbReference>
<feature type="domain" description="PHD-type" evidence="7">
    <location>
        <begin position="234"/>
        <end position="287"/>
    </location>
</feature>
<dbReference type="Gene3D" id="3.30.40.10">
    <property type="entry name" value="Zinc/RING finger domain, C3HC4 (zinc finger)"/>
    <property type="match status" value="1"/>
</dbReference>
<keyword evidence="9" id="KW-1185">Reference proteome</keyword>
<name>A0A8S3S435_MYTED</name>
<evidence type="ECO:0000256" key="5">
    <source>
        <dbReference type="SAM" id="Coils"/>
    </source>
</evidence>
<dbReference type="AlphaFoldDB" id="A0A8S3S435"/>
<dbReference type="InterPro" id="IPR011011">
    <property type="entry name" value="Znf_FYVE_PHD"/>
</dbReference>
<comment type="caution">
    <text evidence="8">The sequence shown here is derived from an EMBL/GenBank/DDBJ whole genome shotgun (WGS) entry which is preliminary data.</text>
</comment>
<feature type="compositionally biased region" description="Polar residues" evidence="6">
    <location>
        <begin position="856"/>
        <end position="892"/>
    </location>
</feature>
<accession>A0A8S3S435</accession>
<feature type="region of interest" description="Disordered" evidence="6">
    <location>
        <begin position="819"/>
        <end position="892"/>
    </location>
</feature>
<feature type="region of interest" description="Disordered" evidence="6">
    <location>
        <begin position="909"/>
        <end position="932"/>
    </location>
</feature>
<sequence length="932" mass="108514">MATSIQKQEVAVAKLRRSNRSKTQLTSCPEDQISNEKNVTREYSLNRRNALQKKIDNCNSKHIDINFKPGNNVIIAFSSAAYELFRVEMKEKLNSPQFTFNYNVTHEAIFDEQRHIVEDKYKIHKKKMDGTSGKISKCTINSYRTTSKILVNGSEINIFLQHILPDIQEYINKCSDVLDVANTGMAETMKMIEKNRNQTSEITVSTELVKTSDETSSQVQPVKQDTLMQDDIDICLCPICKEESQENTIACDECNEWFHYSCLKLSTMEVNKMDPDTPYICDLCSYELIFENKDKSSEDTSYTQLPITMYSPIQNSERKSDTNLLMADQEQKNENNTSSDLQINASNENDNNTILITSNHANDDLTSQNISQKAIQQVQTSEESAKSTNVQEEQVKQHSVNQTIIIQTEETFPKQIEVNNTHTEEVMASITKINQVNKENTKPSQRKSSKNINQKNEGNKTVYITSLEQRIKQQDQTIDLLKRNMELLQNKDPNEYDRNTTEDPYPCKCKNSDTGQMRREIESQLRQEMQTQMLEMRVKQVEQQMIQFMCLNNAITSQMMLQSQKGGTHFINDNNHYTKKDNPLDQIHQMWNSQQTEEQKQFQETSHLSGQEHYRYMNNFHHDHHQIPKTYYNSNRKYQVGNINVESEKNYNSSIPDQLNNKDNRPHLISQRNIPEYEHQMTNRECHLNAHQDHQIRHTHEYNHTKRMVHRKHSNDIPNQTTGRAEAHKNAHLHNYHQPHQVQGHANNQLYQGAKMQHIQPYPMQIHSQESLNMVKKNVPFQDEQHQYSQPQNYVHQIENNPVGTCQPTNFHQMVSNPDSQLPTRSMEHQNRHRANATCDSRSIPYRKFLLPPPYSQIQSNLKPSHSSPEVDRQQTIPQQQKSNIPEQKITIGSNEKNRMHLPSSFLEMRGTPIPPDINQEETQIGRTNRQC</sequence>
<organism evidence="8 9">
    <name type="scientific">Mytilus edulis</name>
    <name type="common">Blue mussel</name>
    <dbReference type="NCBI Taxonomy" id="6550"/>
    <lineage>
        <taxon>Eukaryota</taxon>
        <taxon>Metazoa</taxon>
        <taxon>Spiralia</taxon>
        <taxon>Lophotrochozoa</taxon>
        <taxon>Mollusca</taxon>
        <taxon>Bivalvia</taxon>
        <taxon>Autobranchia</taxon>
        <taxon>Pteriomorphia</taxon>
        <taxon>Mytilida</taxon>
        <taxon>Mytiloidea</taxon>
        <taxon>Mytilidae</taxon>
        <taxon>Mytilinae</taxon>
        <taxon>Mytilus</taxon>
    </lineage>
</organism>
<dbReference type="CDD" id="cd15517">
    <property type="entry name" value="PHD_TCF19_like"/>
    <property type="match status" value="1"/>
</dbReference>
<evidence type="ECO:0000256" key="2">
    <source>
        <dbReference type="ARBA" id="ARBA00022771"/>
    </source>
</evidence>
<dbReference type="Proteomes" id="UP000683360">
    <property type="component" value="Unassembled WGS sequence"/>
</dbReference>
<reference evidence="8" key="1">
    <citation type="submission" date="2021-03" db="EMBL/GenBank/DDBJ databases">
        <authorList>
            <person name="Bekaert M."/>
        </authorList>
    </citation>
    <scope>NUCLEOTIDE SEQUENCE</scope>
</reference>
<keyword evidence="3" id="KW-0862">Zinc</keyword>
<dbReference type="Pfam" id="PF00628">
    <property type="entry name" value="PHD"/>
    <property type="match status" value="1"/>
</dbReference>
<feature type="region of interest" description="Disordered" evidence="6">
    <location>
        <begin position="437"/>
        <end position="457"/>
    </location>
</feature>
<evidence type="ECO:0000256" key="6">
    <source>
        <dbReference type="SAM" id="MobiDB-lite"/>
    </source>
</evidence>
<evidence type="ECO:0000256" key="3">
    <source>
        <dbReference type="ARBA" id="ARBA00022833"/>
    </source>
</evidence>
<feature type="compositionally biased region" description="Polar residues" evidence="6">
    <location>
        <begin position="921"/>
        <end position="932"/>
    </location>
</feature>
<dbReference type="InterPro" id="IPR019787">
    <property type="entry name" value="Znf_PHD-finger"/>
</dbReference>
<gene>
    <name evidence="8" type="ORF">MEDL_29052</name>
</gene>
<proteinExistence type="predicted"/>
<protein>
    <recommendedName>
        <fullName evidence="7">PHD-type domain-containing protein</fullName>
    </recommendedName>
</protein>
<dbReference type="GO" id="GO:0008270">
    <property type="term" value="F:zinc ion binding"/>
    <property type="evidence" value="ECO:0007669"/>
    <property type="project" value="UniProtKB-KW"/>
</dbReference>
<evidence type="ECO:0000313" key="9">
    <source>
        <dbReference type="Proteomes" id="UP000683360"/>
    </source>
</evidence>
<evidence type="ECO:0000259" key="7">
    <source>
        <dbReference type="PROSITE" id="PS50016"/>
    </source>
</evidence>
<feature type="coiled-coil region" evidence="5">
    <location>
        <begin position="464"/>
        <end position="491"/>
    </location>
</feature>
<evidence type="ECO:0000256" key="4">
    <source>
        <dbReference type="PROSITE-ProRule" id="PRU00146"/>
    </source>
</evidence>
<keyword evidence="2 4" id="KW-0863">Zinc-finger</keyword>
<feature type="compositionally biased region" description="Basic and acidic residues" evidence="6">
    <location>
        <begin position="492"/>
        <end position="501"/>
    </location>
</feature>
<feature type="region of interest" description="Disordered" evidence="6">
    <location>
        <begin position="492"/>
        <end position="513"/>
    </location>
</feature>
<dbReference type="OrthoDB" id="6177874at2759"/>
<keyword evidence="5" id="KW-0175">Coiled coil</keyword>
<keyword evidence="1" id="KW-0479">Metal-binding</keyword>
<dbReference type="PROSITE" id="PS50016">
    <property type="entry name" value="ZF_PHD_2"/>
    <property type="match status" value="1"/>
</dbReference>
<dbReference type="InterPro" id="IPR001965">
    <property type="entry name" value="Znf_PHD"/>
</dbReference>
<dbReference type="SMART" id="SM00249">
    <property type="entry name" value="PHD"/>
    <property type="match status" value="1"/>
</dbReference>
<dbReference type="EMBL" id="CAJPWZ010001438">
    <property type="protein sequence ID" value="CAG2215217.1"/>
    <property type="molecule type" value="Genomic_DNA"/>
</dbReference>
<dbReference type="InterPro" id="IPR013083">
    <property type="entry name" value="Znf_RING/FYVE/PHD"/>
</dbReference>
<evidence type="ECO:0000313" key="8">
    <source>
        <dbReference type="EMBL" id="CAG2215217.1"/>
    </source>
</evidence>